<accession>A0A5B0MMB1</accession>
<sequence>MRCLFELEKIPGWTSLEESVNSSTLRDSSGTWKVPTGRKTMGDVSLFALNFDERARSSPPMLVKGKAEHMAYGTYCGNTNW</sequence>
<reference evidence="1 2" key="1">
    <citation type="submission" date="2019-05" db="EMBL/GenBank/DDBJ databases">
        <title>Emergence of the Ug99 lineage of the wheat stem rust pathogen through somatic hybridization.</title>
        <authorList>
            <person name="Li F."/>
            <person name="Upadhyaya N.M."/>
            <person name="Sperschneider J."/>
            <person name="Matny O."/>
            <person name="Nguyen-Phuc H."/>
            <person name="Mago R."/>
            <person name="Raley C."/>
            <person name="Miller M.E."/>
            <person name="Silverstein K.A.T."/>
            <person name="Henningsen E."/>
            <person name="Hirsch C.D."/>
            <person name="Visser B."/>
            <person name="Pretorius Z.A."/>
            <person name="Steffenson B.J."/>
            <person name="Schwessinger B."/>
            <person name="Dodds P.N."/>
            <person name="Figueroa M."/>
        </authorList>
    </citation>
    <scope>NUCLEOTIDE SEQUENCE [LARGE SCALE GENOMIC DNA]</scope>
    <source>
        <strain evidence="1">21-0</strain>
    </source>
</reference>
<organism evidence="1 2">
    <name type="scientific">Puccinia graminis f. sp. tritici</name>
    <dbReference type="NCBI Taxonomy" id="56615"/>
    <lineage>
        <taxon>Eukaryota</taxon>
        <taxon>Fungi</taxon>
        <taxon>Dikarya</taxon>
        <taxon>Basidiomycota</taxon>
        <taxon>Pucciniomycotina</taxon>
        <taxon>Pucciniomycetes</taxon>
        <taxon>Pucciniales</taxon>
        <taxon>Pucciniaceae</taxon>
        <taxon>Puccinia</taxon>
    </lineage>
</organism>
<protein>
    <submittedName>
        <fullName evidence="1">Uncharacterized protein</fullName>
    </submittedName>
</protein>
<name>A0A5B0MMB1_PUCGR</name>
<keyword evidence="2" id="KW-1185">Reference proteome</keyword>
<evidence type="ECO:0000313" key="1">
    <source>
        <dbReference type="EMBL" id="KAA1077742.1"/>
    </source>
</evidence>
<proteinExistence type="predicted"/>
<gene>
    <name evidence="1" type="ORF">PGT21_018605</name>
</gene>
<dbReference type="Proteomes" id="UP000324748">
    <property type="component" value="Unassembled WGS sequence"/>
</dbReference>
<dbReference type="EMBL" id="VSWC01000144">
    <property type="protein sequence ID" value="KAA1077742.1"/>
    <property type="molecule type" value="Genomic_DNA"/>
</dbReference>
<comment type="caution">
    <text evidence="1">The sequence shown here is derived from an EMBL/GenBank/DDBJ whole genome shotgun (WGS) entry which is preliminary data.</text>
</comment>
<dbReference type="AlphaFoldDB" id="A0A5B0MMB1"/>
<evidence type="ECO:0000313" key="2">
    <source>
        <dbReference type="Proteomes" id="UP000324748"/>
    </source>
</evidence>